<keyword evidence="2" id="KW-0805">Transcription regulation</keyword>
<evidence type="ECO:0000313" key="6">
    <source>
        <dbReference type="EMBL" id="TQE00318.1"/>
    </source>
</evidence>
<protein>
    <submittedName>
        <fullName evidence="6">Uncharacterized protein</fullName>
    </submittedName>
</protein>
<evidence type="ECO:0000313" key="7">
    <source>
        <dbReference type="Proteomes" id="UP000315295"/>
    </source>
</evidence>
<reference evidence="6 7" key="1">
    <citation type="journal article" date="2019" name="G3 (Bethesda)">
        <title>Sequencing of a Wild Apple (Malus baccata) Genome Unravels the Differences Between Cultivated and Wild Apple Species Regarding Disease Resistance and Cold Tolerance.</title>
        <authorList>
            <person name="Chen X."/>
        </authorList>
    </citation>
    <scope>NUCLEOTIDE SEQUENCE [LARGE SCALE GENOMIC DNA]</scope>
    <source>
        <strain evidence="7">cv. Shandingzi</strain>
        <tissue evidence="6">Leaves</tissue>
    </source>
</reference>
<comment type="subcellular location">
    <subcellularLocation>
        <location evidence="1">Nucleus</location>
    </subcellularLocation>
</comment>
<evidence type="ECO:0000256" key="2">
    <source>
        <dbReference type="ARBA" id="ARBA00023015"/>
    </source>
</evidence>
<comment type="similarity">
    <text evidence="5">Belongs to the GRAS family.</text>
</comment>
<sequence>MQFPAIQVILENVALESKVHLIDLKIRSGVQWTGLMEVLAEREECHIELLTITAVGVTGKQKIEETGRRLASVAKALNLPFQFKAVIVADMEDVKGQLFDIEGDEAVVVYAPLILRTMIRGQVAWKI</sequence>
<name>A0A540MND9_MALBA</name>
<keyword evidence="4" id="KW-0539">Nucleus</keyword>
<evidence type="ECO:0000256" key="5">
    <source>
        <dbReference type="PROSITE-ProRule" id="PRU01191"/>
    </source>
</evidence>
<accession>A0A540MND9</accession>
<dbReference type="EMBL" id="VIEB01000217">
    <property type="protein sequence ID" value="TQE00318.1"/>
    <property type="molecule type" value="Genomic_DNA"/>
</dbReference>
<evidence type="ECO:0000256" key="3">
    <source>
        <dbReference type="ARBA" id="ARBA00023163"/>
    </source>
</evidence>
<evidence type="ECO:0000256" key="1">
    <source>
        <dbReference type="ARBA" id="ARBA00004123"/>
    </source>
</evidence>
<dbReference type="InterPro" id="IPR005202">
    <property type="entry name" value="TF_GRAS"/>
</dbReference>
<dbReference type="AlphaFoldDB" id="A0A540MND9"/>
<gene>
    <name evidence="6" type="ORF">C1H46_014045</name>
</gene>
<organism evidence="6 7">
    <name type="scientific">Malus baccata</name>
    <name type="common">Siberian crab apple</name>
    <name type="synonym">Pyrus baccata</name>
    <dbReference type="NCBI Taxonomy" id="106549"/>
    <lineage>
        <taxon>Eukaryota</taxon>
        <taxon>Viridiplantae</taxon>
        <taxon>Streptophyta</taxon>
        <taxon>Embryophyta</taxon>
        <taxon>Tracheophyta</taxon>
        <taxon>Spermatophyta</taxon>
        <taxon>Magnoliopsida</taxon>
        <taxon>eudicotyledons</taxon>
        <taxon>Gunneridae</taxon>
        <taxon>Pentapetalae</taxon>
        <taxon>rosids</taxon>
        <taxon>fabids</taxon>
        <taxon>Rosales</taxon>
        <taxon>Rosaceae</taxon>
        <taxon>Amygdaloideae</taxon>
        <taxon>Maleae</taxon>
        <taxon>Malus</taxon>
    </lineage>
</organism>
<dbReference type="PANTHER" id="PTHR31636">
    <property type="entry name" value="OSJNBA0084A10.13 PROTEIN-RELATED"/>
    <property type="match status" value="1"/>
</dbReference>
<keyword evidence="3" id="KW-0804">Transcription</keyword>
<dbReference type="Pfam" id="PF03514">
    <property type="entry name" value="GRAS"/>
    <property type="match status" value="1"/>
</dbReference>
<comment type="caution">
    <text evidence="6">The sequence shown here is derived from an EMBL/GenBank/DDBJ whole genome shotgun (WGS) entry which is preliminary data.</text>
</comment>
<dbReference type="PROSITE" id="PS50985">
    <property type="entry name" value="GRAS"/>
    <property type="match status" value="1"/>
</dbReference>
<keyword evidence="7" id="KW-1185">Reference proteome</keyword>
<comment type="caution">
    <text evidence="5">Lacks conserved residue(s) required for the propagation of feature annotation.</text>
</comment>
<proteinExistence type="inferred from homology"/>
<dbReference type="STRING" id="106549.A0A540MND9"/>
<dbReference type="GO" id="GO:0005634">
    <property type="term" value="C:nucleus"/>
    <property type="evidence" value="ECO:0007669"/>
    <property type="project" value="UniProtKB-SubCell"/>
</dbReference>
<evidence type="ECO:0000256" key="4">
    <source>
        <dbReference type="ARBA" id="ARBA00023242"/>
    </source>
</evidence>
<feature type="region of interest" description="Leucine repeat II (LRII)" evidence="5">
    <location>
        <begin position="65"/>
        <end position="97"/>
    </location>
</feature>
<dbReference type="Proteomes" id="UP000315295">
    <property type="component" value="Unassembled WGS sequence"/>
</dbReference>